<dbReference type="GO" id="GO:0004458">
    <property type="term" value="F:D-lactate dehydrogenase (cytochrome) activity"/>
    <property type="evidence" value="ECO:0007669"/>
    <property type="project" value="TreeGrafter"/>
</dbReference>
<dbReference type="PANTHER" id="PTHR11748:SF114">
    <property type="entry name" value="ARYL-ALCOHOL OXIDASE VANILLYL-ALCOHOL OXIDASE (AFU_ORTHOLOGUE AFUA_3G09500)-RELATED"/>
    <property type="match status" value="1"/>
</dbReference>
<evidence type="ECO:0000256" key="3">
    <source>
        <dbReference type="ARBA" id="ARBA00022827"/>
    </source>
</evidence>
<gene>
    <name evidence="6" type="ORF">LTR36_003473</name>
</gene>
<dbReference type="GO" id="GO:1903457">
    <property type="term" value="P:lactate catabolic process"/>
    <property type="evidence" value="ECO:0007669"/>
    <property type="project" value="TreeGrafter"/>
</dbReference>
<dbReference type="GO" id="GO:0071949">
    <property type="term" value="F:FAD binding"/>
    <property type="evidence" value="ECO:0007669"/>
    <property type="project" value="InterPro"/>
</dbReference>
<dbReference type="Gene3D" id="3.30.465.10">
    <property type="match status" value="1"/>
</dbReference>
<dbReference type="SUPFAM" id="SSF55103">
    <property type="entry name" value="FAD-linked oxidases, C-terminal domain"/>
    <property type="match status" value="1"/>
</dbReference>
<organism evidence="6 7">
    <name type="scientific">Oleoguttula mirabilis</name>
    <dbReference type="NCBI Taxonomy" id="1507867"/>
    <lineage>
        <taxon>Eukaryota</taxon>
        <taxon>Fungi</taxon>
        <taxon>Dikarya</taxon>
        <taxon>Ascomycota</taxon>
        <taxon>Pezizomycotina</taxon>
        <taxon>Dothideomycetes</taxon>
        <taxon>Dothideomycetidae</taxon>
        <taxon>Mycosphaerellales</taxon>
        <taxon>Teratosphaeriaceae</taxon>
        <taxon>Oleoguttula</taxon>
    </lineage>
</organism>
<evidence type="ECO:0000256" key="4">
    <source>
        <dbReference type="ARBA" id="ARBA00023002"/>
    </source>
</evidence>
<dbReference type="InterPro" id="IPR016167">
    <property type="entry name" value="FAD-bd_PCMH_sub1"/>
</dbReference>
<keyword evidence="2" id="KW-0285">Flavoprotein</keyword>
<keyword evidence="4" id="KW-0560">Oxidoreductase</keyword>
<dbReference type="InterPro" id="IPR036318">
    <property type="entry name" value="FAD-bd_PCMH-like_sf"/>
</dbReference>
<evidence type="ECO:0000256" key="1">
    <source>
        <dbReference type="ARBA" id="ARBA00001974"/>
    </source>
</evidence>
<comment type="cofactor">
    <cofactor evidence="1">
        <name>FAD</name>
        <dbReference type="ChEBI" id="CHEBI:57692"/>
    </cofactor>
</comment>
<feature type="domain" description="FAD-binding PCMH-type" evidence="5">
    <location>
        <begin position="81"/>
        <end position="267"/>
    </location>
</feature>
<dbReference type="Pfam" id="PF01565">
    <property type="entry name" value="FAD_binding_4"/>
    <property type="match status" value="1"/>
</dbReference>
<dbReference type="EMBL" id="JAVFHQ010000020">
    <property type="protein sequence ID" value="KAK4545293.1"/>
    <property type="molecule type" value="Genomic_DNA"/>
</dbReference>
<keyword evidence="7" id="KW-1185">Reference proteome</keyword>
<dbReference type="InterPro" id="IPR016169">
    <property type="entry name" value="FAD-bd_PCMH_sub2"/>
</dbReference>
<comment type="caution">
    <text evidence="6">The sequence shown here is derived from an EMBL/GenBank/DDBJ whole genome shotgun (WGS) entry which is preliminary data.</text>
</comment>
<dbReference type="InterPro" id="IPR004113">
    <property type="entry name" value="FAD-bd_oxidored_4_C"/>
</dbReference>
<evidence type="ECO:0000256" key="2">
    <source>
        <dbReference type="ARBA" id="ARBA00022630"/>
    </source>
</evidence>
<evidence type="ECO:0000313" key="6">
    <source>
        <dbReference type="EMBL" id="KAK4545293.1"/>
    </source>
</evidence>
<evidence type="ECO:0000313" key="7">
    <source>
        <dbReference type="Proteomes" id="UP001324427"/>
    </source>
</evidence>
<evidence type="ECO:0000259" key="5">
    <source>
        <dbReference type="PROSITE" id="PS51387"/>
    </source>
</evidence>
<dbReference type="PANTHER" id="PTHR11748">
    <property type="entry name" value="D-LACTATE DEHYDROGENASE"/>
    <property type="match status" value="1"/>
</dbReference>
<dbReference type="Gene3D" id="3.40.462.10">
    <property type="entry name" value="FAD-linked oxidases, C-terminal domain"/>
    <property type="match status" value="1"/>
</dbReference>
<dbReference type="PROSITE" id="PS51387">
    <property type="entry name" value="FAD_PCMH"/>
    <property type="match status" value="1"/>
</dbReference>
<dbReference type="InterPro" id="IPR016164">
    <property type="entry name" value="FAD-linked_Oxase-like_C"/>
</dbReference>
<dbReference type="Gene3D" id="1.10.45.10">
    <property type="entry name" value="Vanillyl-alcohol Oxidase, Chain A, domain 4"/>
    <property type="match status" value="1"/>
</dbReference>
<dbReference type="InterPro" id="IPR006094">
    <property type="entry name" value="Oxid_FAD_bind_N"/>
</dbReference>
<dbReference type="InterPro" id="IPR016166">
    <property type="entry name" value="FAD-bd_PCMH"/>
</dbReference>
<dbReference type="GO" id="GO:0008720">
    <property type="term" value="F:D-lactate dehydrogenase (NAD+) activity"/>
    <property type="evidence" value="ECO:0007669"/>
    <property type="project" value="TreeGrafter"/>
</dbReference>
<reference evidence="6 7" key="1">
    <citation type="submission" date="2021-11" db="EMBL/GenBank/DDBJ databases">
        <title>Black yeast isolated from Biological Soil Crust.</title>
        <authorList>
            <person name="Kurbessoian T."/>
        </authorList>
    </citation>
    <scope>NUCLEOTIDE SEQUENCE [LARGE SCALE GENOMIC DNA]</scope>
    <source>
        <strain evidence="6 7">CCFEE 5522</strain>
    </source>
</reference>
<sequence length="586" mass="65144">MASIIPPIRYKDLEYQQAHNDLYLGLSQLAPEHVLPPGVSQQDFDRAISEWVAALGESAVFTGDALRDYLDPYEIPQPGVERKIPSAAVCPTNIENLQAVLRVANRYSIPVWTFSRGKNIGYGGPAPRLPGSVALDLHRLDKIIEVNEKFAYAVVEPGVTFTDLYDYCAARSLKVWPSVPSLGWGSVIGNTLDRGAGFTPTASHHEHIAGLEVMLADGDIVRTGQWAMSTSPSAHLSKFSFGPSVEGLFLQSNLGVVTKMGIWLTPQPQAYMSCSFDMPNQEDVGVITDLFGELRRNGTLPNICYVFNIIEWSAIIGTRAELWGGEGPMPDSRIRELQDQMETGHWSVKFSLYGGREVIQSQYNEVQKAVAERAPTGRLKGITFSGDGDRLLDPTKVTQPHGGMFVGVPSLWSLPLVKYMLPKDGSGAGAHSAYSAIIPLDGKVMVEWYACARRVYESEGFDAMCDFFMHGRHAVFVCMLCFDKTNRQQTEAIDRIFHKLFEEGKRRGFSKYRAHVDHMDMVSDQMDFNDHAYRRFVERIKDSLDPNGILSPGKQGVWPQKYRHLRESANGVGRDSIHGPDATPKL</sequence>
<dbReference type="AlphaFoldDB" id="A0AAV9JJX5"/>
<dbReference type="SUPFAM" id="SSF56176">
    <property type="entry name" value="FAD-binding/transporter-associated domain-like"/>
    <property type="match status" value="1"/>
</dbReference>
<keyword evidence="3" id="KW-0274">FAD</keyword>
<dbReference type="InterPro" id="IPR016171">
    <property type="entry name" value="Vanillyl_alc_oxidase_C-sub2"/>
</dbReference>
<dbReference type="Pfam" id="PF02913">
    <property type="entry name" value="FAD-oxidase_C"/>
    <property type="match status" value="1"/>
</dbReference>
<dbReference type="GO" id="GO:0005739">
    <property type="term" value="C:mitochondrion"/>
    <property type="evidence" value="ECO:0007669"/>
    <property type="project" value="TreeGrafter"/>
</dbReference>
<name>A0AAV9JJX5_9PEZI</name>
<dbReference type="InterPro" id="IPR016170">
    <property type="entry name" value="Cytok_DH_C_sf"/>
</dbReference>
<accession>A0AAV9JJX5</accession>
<protein>
    <recommendedName>
        <fullName evidence="5">FAD-binding PCMH-type domain-containing protein</fullName>
    </recommendedName>
</protein>
<dbReference type="Proteomes" id="UP001324427">
    <property type="component" value="Unassembled WGS sequence"/>
</dbReference>
<dbReference type="Gene3D" id="3.30.43.10">
    <property type="entry name" value="Uridine Diphospho-n-acetylenolpyruvylglucosamine Reductase, domain 2"/>
    <property type="match status" value="1"/>
</dbReference>
<proteinExistence type="predicted"/>